<dbReference type="SUPFAM" id="SSF82199">
    <property type="entry name" value="SET domain"/>
    <property type="match status" value="1"/>
</dbReference>
<dbReference type="Gene3D" id="6.10.140.2220">
    <property type="match status" value="1"/>
</dbReference>
<protein>
    <recommendedName>
        <fullName evidence="1">SET domain-containing protein</fullName>
    </recommendedName>
</protein>
<dbReference type="Proteomes" id="UP001497444">
    <property type="component" value="Chromosome 12"/>
</dbReference>
<dbReference type="EMBL" id="OZ020107">
    <property type="protein sequence ID" value="CAK9258952.1"/>
    <property type="molecule type" value="Genomic_DNA"/>
</dbReference>
<dbReference type="CDD" id="cd20071">
    <property type="entry name" value="SET_SMYD"/>
    <property type="match status" value="1"/>
</dbReference>
<sequence>MTPNSIANSKQTMTSRWSSLLRYFSSTRGSSGPVAVRVDYAPGAGRGVFAVRDIAVGDLIHTADPVVAHPALASLQKACYYCLQGIKKQQKTGRLLPVTMGSANTARILSKLTPDDETGHASIFCSMSCEDSAAKVFYSIEKQADWSQLHAYCSTHGLRFPLVAKRLARMVASSATSEHVLDILTHVNLSQGIIPDEWKNERRLLLEALMSTTVAPQSFEFLTEDWYAGIIARLHLNAFRVERIDEQDAGDLLAAATASITGDSIVGTAIYILPSMYNHDCDPNVNILWPNNVTANLVARRDITAGEELRITYIDANMPCIARRSSLQQAYGFVCECDRCKEGD</sequence>
<dbReference type="InterPro" id="IPR046341">
    <property type="entry name" value="SET_dom_sf"/>
</dbReference>
<evidence type="ECO:0000313" key="2">
    <source>
        <dbReference type="EMBL" id="CAK9258952.1"/>
    </source>
</evidence>
<dbReference type="InterPro" id="IPR050869">
    <property type="entry name" value="H3K4_H4K5_MeTrfase"/>
</dbReference>
<name>A0ABP0VWS9_9BRYO</name>
<accession>A0ABP0VWS9</accession>
<keyword evidence="3" id="KW-1185">Reference proteome</keyword>
<reference evidence="2" key="1">
    <citation type="submission" date="2024-02" db="EMBL/GenBank/DDBJ databases">
        <authorList>
            <consortium name="ELIXIR-Norway"/>
            <consortium name="Elixir Norway"/>
        </authorList>
    </citation>
    <scope>NUCLEOTIDE SEQUENCE</scope>
</reference>
<proteinExistence type="predicted"/>
<dbReference type="Gene3D" id="2.170.270.10">
    <property type="entry name" value="SET domain"/>
    <property type="match status" value="1"/>
</dbReference>
<dbReference type="PANTHER" id="PTHR12197">
    <property type="entry name" value="HISTONE-LYSINE N-METHYLTRANSFERASE SMYD"/>
    <property type="match status" value="1"/>
</dbReference>
<organism evidence="2 3">
    <name type="scientific">Sphagnum jensenii</name>
    <dbReference type="NCBI Taxonomy" id="128206"/>
    <lineage>
        <taxon>Eukaryota</taxon>
        <taxon>Viridiplantae</taxon>
        <taxon>Streptophyta</taxon>
        <taxon>Embryophyta</taxon>
        <taxon>Bryophyta</taxon>
        <taxon>Sphagnophytina</taxon>
        <taxon>Sphagnopsida</taxon>
        <taxon>Sphagnales</taxon>
        <taxon>Sphagnaceae</taxon>
        <taxon>Sphagnum</taxon>
    </lineage>
</organism>
<dbReference type="PANTHER" id="PTHR12197:SF298">
    <property type="entry name" value="HISTONE-LYSINE N-METHYLTRANSFERASE ATXR4"/>
    <property type="match status" value="1"/>
</dbReference>
<dbReference type="InterPro" id="IPR001214">
    <property type="entry name" value="SET_dom"/>
</dbReference>
<evidence type="ECO:0000259" key="1">
    <source>
        <dbReference type="PROSITE" id="PS50280"/>
    </source>
</evidence>
<dbReference type="PROSITE" id="PS50280">
    <property type="entry name" value="SET"/>
    <property type="match status" value="1"/>
</dbReference>
<dbReference type="Gene3D" id="1.10.220.160">
    <property type="match status" value="1"/>
</dbReference>
<gene>
    <name evidence="2" type="ORF">CSSPJE1EN1_LOCUS4430</name>
</gene>
<feature type="domain" description="SET" evidence="1">
    <location>
        <begin position="32"/>
        <end position="314"/>
    </location>
</feature>
<dbReference type="Pfam" id="PF00856">
    <property type="entry name" value="SET"/>
    <property type="match status" value="1"/>
</dbReference>
<evidence type="ECO:0000313" key="3">
    <source>
        <dbReference type="Proteomes" id="UP001497444"/>
    </source>
</evidence>